<keyword evidence="6" id="KW-0862">Zinc</keyword>
<organism evidence="10 11">
    <name type="scientific">Physocladia obscura</name>
    <dbReference type="NCBI Taxonomy" id="109957"/>
    <lineage>
        <taxon>Eukaryota</taxon>
        <taxon>Fungi</taxon>
        <taxon>Fungi incertae sedis</taxon>
        <taxon>Chytridiomycota</taxon>
        <taxon>Chytridiomycota incertae sedis</taxon>
        <taxon>Chytridiomycetes</taxon>
        <taxon>Chytridiales</taxon>
        <taxon>Chytriomycetaceae</taxon>
        <taxon>Physocladia</taxon>
    </lineage>
</organism>
<gene>
    <name evidence="10" type="ORF">HK100_012268</name>
</gene>
<feature type="compositionally biased region" description="Low complexity" evidence="8">
    <location>
        <begin position="798"/>
        <end position="810"/>
    </location>
</feature>
<evidence type="ECO:0000256" key="1">
    <source>
        <dbReference type="ARBA" id="ARBA00004496"/>
    </source>
</evidence>
<evidence type="ECO:0000259" key="9">
    <source>
        <dbReference type="PROSITE" id="PS50865"/>
    </source>
</evidence>
<dbReference type="GO" id="GO:1990304">
    <property type="term" value="C:MUB1-RAD6-UBR2 ubiquitin ligase complex"/>
    <property type="evidence" value="ECO:0007669"/>
    <property type="project" value="TreeGrafter"/>
</dbReference>
<proteinExistence type="inferred from homology"/>
<keyword evidence="5 7" id="KW-0863">Zinc-finger</keyword>
<evidence type="ECO:0000313" key="10">
    <source>
        <dbReference type="EMBL" id="KAJ3121712.1"/>
    </source>
</evidence>
<dbReference type="InterPro" id="IPR051664">
    <property type="entry name" value="MYND-type_zinc_finger"/>
</dbReference>
<comment type="subcellular location">
    <subcellularLocation>
        <location evidence="1">Cytoplasm</location>
    </subcellularLocation>
</comment>
<dbReference type="PROSITE" id="PS50865">
    <property type="entry name" value="ZF_MYND_2"/>
    <property type="match status" value="1"/>
</dbReference>
<evidence type="ECO:0000256" key="7">
    <source>
        <dbReference type="PROSITE-ProRule" id="PRU00134"/>
    </source>
</evidence>
<keyword evidence="4" id="KW-0479">Metal-binding</keyword>
<evidence type="ECO:0000256" key="3">
    <source>
        <dbReference type="ARBA" id="ARBA00022490"/>
    </source>
</evidence>
<sequence length="906" mass="94887">MRPTHVTWQQQTAAAPGGAAGLQGMQGMGNNQGAAGAPGALGASAVVAITHAHYDKRGLVTRDVHALGQSLRALAYLTLASTHQVGALMLGDGGLSLLVSVLRRLLVPPARPSARGAEPGRHEAAGDGDGDGERDADRDAERDGHDEAAQAALAAAANLMLRARSRVRDALVEAGLVDVLVRFLEPLVAHIEALAALPSPPAPPPPNTNGNASSQDSMDLDQPLPLAIAPQNTDPTSPPNTANNTNDTLVQSLPPASLPHAPSAAEPVSATQQAIATQVSITNALVAAANTQTQLSHALPHNHHTHSSPLSELPYLPNVRLPIIQTPESTKLFNNVVANQHNILLACKILHVVSKYPHLRHYMHVDSVRPVRPRLVDLCGAAVAAAAATPPVIPPQPALPLDIHAPTGATAGLGINNNNNSNLDRFESSIPPLPIIALASVANPLQQLPSEQNNNNNQKQHEESQIVAPIITTIPMLVFDNEPESEISLLESLTTIPPDLKFAIPNIPPPTQLPTTPAATPPVRQHLIQTKLHFVQAPTNSRSAFELMEVFSSPCSLIPEARSLGVATLRNAYRRDPVPTPSDAPHYAMNQAMGPCLYIDADAFVKSGGRVIQRPTTWTCSKASPLGSISSTGGGIVVGLGHLRRCANSRCGKWEEGYKQFSKCSRCRRVSYCSKACQRKAWVLHKNWCLKYTGDSAGSNAGVVGVGVGGGVIGAGGIAGATTATVTAAAVAVVDAIEANISVGGTDAFDHAVAAGTVAGEAGVMEQDVFPVQQIQQQITAIPIADMILDSIPPQPQQQPQQQQQQQQQQHLDDDEDDEMLTSNSITAGGGGGANDSVMAAEDIVEEVVGVVVGGVLGQRRASSSTVQRGFVGMIDSSGDDIDTVIVADGDDDAEAQEDRRPHGIF</sequence>
<feature type="compositionally biased region" description="Polar residues" evidence="8">
    <location>
        <begin position="208"/>
        <end position="217"/>
    </location>
</feature>
<dbReference type="SUPFAM" id="SSF144232">
    <property type="entry name" value="HIT/MYND zinc finger-like"/>
    <property type="match status" value="1"/>
</dbReference>
<dbReference type="GO" id="GO:0006511">
    <property type="term" value="P:ubiquitin-dependent protein catabolic process"/>
    <property type="evidence" value="ECO:0007669"/>
    <property type="project" value="TreeGrafter"/>
</dbReference>
<dbReference type="InterPro" id="IPR002893">
    <property type="entry name" value="Znf_MYND"/>
</dbReference>
<feature type="region of interest" description="Disordered" evidence="8">
    <location>
        <begin position="111"/>
        <end position="146"/>
    </location>
</feature>
<feature type="domain" description="MYND-type" evidence="9">
    <location>
        <begin position="648"/>
        <end position="689"/>
    </location>
</feature>
<feature type="region of interest" description="Disordered" evidence="8">
    <location>
        <begin position="198"/>
        <end position="265"/>
    </location>
</feature>
<comment type="similarity">
    <text evidence="2">Belongs to the MUB1/samB family.</text>
</comment>
<evidence type="ECO:0000256" key="6">
    <source>
        <dbReference type="ARBA" id="ARBA00022833"/>
    </source>
</evidence>
<dbReference type="GO" id="GO:0005737">
    <property type="term" value="C:cytoplasm"/>
    <property type="evidence" value="ECO:0007669"/>
    <property type="project" value="UniProtKB-SubCell"/>
</dbReference>
<dbReference type="PANTHER" id="PTHR47442">
    <property type="entry name" value="MYND-TYPE ZINC FINGER PROTEIN MUB1"/>
    <property type="match status" value="1"/>
</dbReference>
<dbReference type="PANTHER" id="PTHR47442:SF1">
    <property type="entry name" value="MYND-TYPE ZINC FINGER PROTEIN MUB1"/>
    <property type="match status" value="1"/>
</dbReference>
<feature type="compositionally biased region" description="Basic and acidic residues" evidence="8">
    <location>
        <begin position="118"/>
        <end position="146"/>
    </location>
</feature>
<dbReference type="GO" id="GO:0008270">
    <property type="term" value="F:zinc ion binding"/>
    <property type="evidence" value="ECO:0007669"/>
    <property type="project" value="UniProtKB-KW"/>
</dbReference>
<feature type="compositionally biased region" description="Pro residues" evidence="8">
    <location>
        <begin position="198"/>
        <end position="207"/>
    </location>
</feature>
<evidence type="ECO:0000256" key="8">
    <source>
        <dbReference type="SAM" id="MobiDB-lite"/>
    </source>
</evidence>
<keyword evidence="11" id="KW-1185">Reference proteome</keyword>
<comment type="caution">
    <text evidence="10">The sequence shown here is derived from an EMBL/GenBank/DDBJ whole genome shotgun (WGS) entry which is preliminary data.</text>
</comment>
<feature type="compositionally biased region" description="Low complexity" evidence="8">
    <location>
        <begin position="232"/>
        <end position="265"/>
    </location>
</feature>
<dbReference type="Pfam" id="PF01753">
    <property type="entry name" value="zf-MYND"/>
    <property type="match status" value="1"/>
</dbReference>
<reference evidence="10" key="1">
    <citation type="submission" date="2020-05" db="EMBL/GenBank/DDBJ databases">
        <title>Phylogenomic resolution of chytrid fungi.</title>
        <authorList>
            <person name="Stajich J.E."/>
            <person name="Amses K."/>
            <person name="Simmons R."/>
            <person name="Seto K."/>
            <person name="Myers J."/>
            <person name="Bonds A."/>
            <person name="Quandt C.A."/>
            <person name="Barry K."/>
            <person name="Liu P."/>
            <person name="Grigoriev I."/>
            <person name="Longcore J.E."/>
            <person name="James T.Y."/>
        </authorList>
    </citation>
    <scope>NUCLEOTIDE SEQUENCE</scope>
    <source>
        <strain evidence="10">JEL0513</strain>
    </source>
</reference>
<accession>A0AAD5T0L7</accession>
<evidence type="ECO:0000256" key="5">
    <source>
        <dbReference type="ARBA" id="ARBA00022771"/>
    </source>
</evidence>
<dbReference type="Proteomes" id="UP001211907">
    <property type="component" value="Unassembled WGS sequence"/>
</dbReference>
<evidence type="ECO:0000256" key="4">
    <source>
        <dbReference type="ARBA" id="ARBA00022723"/>
    </source>
</evidence>
<protein>
    <recommendedName>
        <fullName evidence="9">MYND-type domain-containing protein</fullName>
    </recommendedName>
</protein>
<evidence type="ECO:0000256" key="2">
    <source>
        <dbReference type="ARBA" id="ARBA00010655"/>
    </source>
</evidence>
<dbReference type="AlphaFoldDB" id="A0AAD5T0L7"/>
<evidence type="ECO:0000313" key="11">
    <source>
        <dbReference type="Proteomes" id="UP001211907"/>
    </source>
</evidence>
<keyword evidence="3" id="KW-0963">Cytoplasm</keyword>
<feature type="region of interest" description="Disordered" evidence="8">
    <location>
        <begin position="791"/>
        <end position="834"/>
    </location>
</feature>
<dbReference type="GO" id="GO:0007163">
    <property type="term" value="P:establishment or maintenance of cell polarity"/>
    <property type="evidence" value="ECO:0007669"/>
    <property type="project" value="TreeGrafter"/>
</dbReference>
<dbReference type="EMBL" id="JADGJH010000861">
    <property type="protein sequence ID" value="KAJ3121712.1"/>
    <property type="molecule type" value="Genomic_DNA"/>
</dbReference>
<name>A0AAD5T0L7_9FUNG</name>
<dbReference type="Gene3D" id="6.10.140.2220">
    <property type="match status" value="1"/>
</dbReference>